<feature type="domain" description="Cellulose synthase operon C C-terminal" evidence="9">
    <location>
        <begin position="926"/>
        <end position="1269"/>
    </location>
</feature>
<dbReference type="PANTHER" id="PTHR45586:SF1">
    <property type="entry name" value="LIPOPOLYSACCHARIDE ASSEMBLY PROTEIN B"/>
    <property type="match status" value="1"/>
</dbReference>
<keyword evidence="3" id="KW-0677">Repeat</keyword>
<keyword evidence="5" id="KW-0135">Cellulose biosynthesis</keyword>
<protein>
    <submittedName>
        <fullName evidence="10">Tetratricopeptide repeat protein</fullName>
    </submittedName>
</protein>
<accession>A0ABM6TK05</accession>
<organism evidence="10 11">
    <name type="scientific">Caulobacter segnis</name>
    <dbReference type="NCBI Taxonomy" id="88688"/>
    <lineage>
        <taxon>Bacteria</taxon>
        <taxon>Pseudomonadati</taxon>
        <taxon>Pseudomonadota</taxon>
        <taxon>Alphaproteobacteria</taxon>
        <taxon>Caulobacterales</taxon>
        <taxon>Caulobacteraceae</taxon>
        <taxon>Caulobacter</taxon>
    </lineage>
</organism>
<name>A0ABM6TK05_9CAUL</name>
<keyword evidence="4 6" id="KW-0802">TPR repeat</keyword>
<evidence type="ECO:0000313" key="10">
    <source>
        <dbReference type="EMBL" id="AVQ03537.1"/>
    </source>
</evidence>
<dbReference type="InterPro" id="IPR008410">
    <property type="entry name" value="BCSC_C"/>
</dbReference>
<dbReference type="InterPro" id="IPR003107">
    <property type="entry name" value="HAT"/>
</dbReference>
<feature type="compositionally biased region" description="Polar residues" evidence="7">
    <location>
        <begin position="814"/>
        <end position="825"/>
    </location>
</feature>
<evidence type="ECO:0000256" key="6">
    <source>
        <dbReference type="PROSITE-ProRule" id="PRU00339"/>
    </source>
</evidence>
<comment type="pathway">
    <text evidence="1">Glycan metabolism; bacterial cellulose biosynthesis.</text>
</comment>
<feature type="signal peptide" evidence="8">
    <location>
        <begin position="1"/>
        <end position="20"/>
    </location>
</feature>
<dbReference type="SUPFAM" id="SSF48452">
    <property type="entry name" value="TPR-like"/>
    <property type="match status" value="3"/>
</dbReference>
<feature type="repeat" description="TPR" evidence="6">
    <location>
        <begin position="647"/>
        <end position="680"/>
    </location>
</feature>
<proteinExistence type="predicted"/>
<feature type="region of interest" description="Disordered" evidence="7">
    <location>
        <begin position="148"/>
        <end position="177"/>
    </location>
</feature>
<dbReference type="SMART" id="SM00386">
    <property type="entry name" value="HAT"/>
    <property type="match status" value="2"/>
</dbReference>
<dbReference type="Pfam" id="PF05420">
    <property type="entry name" value="BCSC_C"/>
    <property type="match status" value="1"/>
</dbReference>
<dbReference type="Pfam" id="PF14559">
    <property type="entry name" value="TPR_19"/>
    <property type="match status" value="2"/>
</dbReference>
<dbReference type="PROSITE" id="PS50005">
    <property type="entry name" value="TPR"/>
    <property type="match status" value="1"/>
</dbReference>
<evidence type="ECO:0000256" key="4">
    <source>
        <dbReference type="ARBA" id="ARBA00022803"/>
    </source>
</evidence>
<dbReference type="InterPro" id="IPR051012">
    <property type="entry name" value="CellSynth/LPSAsmb/PSIAsmb"/>
</dbReference>
<keyword evidence="11" id="KW-1185">Reference proteome</keyword>
<dbReference type="Gene3D" id="1.25.40.10">
    <property type="entry name" value="Tetratricopeptide repeat domain"/>
    <property type="match status" value="5"/>
</dbReference>
<dbReference type="InterPro" id="IPR019734">
    <property type="entry name" value="TPR_rpt"/>
</dbReference>
<evidence type="ECO:0000256" key="1">
    <source>
        <dbReference type="ARBA" id="ARBA00005186"/>
    </source>
</evidence>
<evidence type="ECO:0000313" key="11">
    <source>
        <dbReference type="Proteomes" id="UP000240527"/>
    </source>
</evidence>
<evidence type="ECO:0000256" key="8">
    <source>
        <dbReference type="SAM" id="SignalP"/>
    </source>
</evidence>
<keyword evidence="2 8" id="KW-0732">Signal</keyword>
<dbReference type="Proteomes" id="UP000240527">
    <property type="component" value="Chromosome"/>
</dbReference>
<dbReference type="Pfam" id="PF13428">
    <property type="entry name" value="TPR_14"/>
    <property type="match status" value="1"/>
</dbReference>
<dbReference type="EMBL" id="CP027850">
    <property type="protein sequence ID" value="AVQ03537.1"/>
    <property type="molecule type" value="Genomic_DNA"/>
</dbReference>
<feature type="region of interest" description="Disordered" evidence="7">
    <location>
        <begin position="792"/>
        <end position="829"/>
    </location>
</feature>
<evidence type="ECO:0000256" key="2">
    <source>
        <dbReference type="ARBA" id="ARBA00022729"/>
    </source>
</evidence>
<sequence>MRTIAFISLASSLLASTAIAQVQPRLPTDKPAAQPLVPGAKTLKPEVAAPPPAQGATQGGVVQVLLNQAASQRKRGRNDLSLQALQRALKESPNNPQVLQRLATYAIEDGDVGAGDRWLRQLRAVTSASDPRVVALDRALKTRFASSVANSQDTAVVDPRQGRTETKPSPPIDPSGASRAAGFEALERKDLAGAERLFNQALRERSNDLDAAGGLGIIRLQQGRFADAETLLKRASGGASGEQRWGEALRSAQFFSTLSRARAAYEGGRFAQAEQDARPLANGQNPDRIEAQVLWGQSLAALGRPTDAETAFRAALATAPQRPEAVAGLAQALADQARYDEASEIAANLTGPTAGQTRAAIERARANELQKRGDTFGSGAALSAALTANPNNPWSRYDYAKFLADQGQEAEAQSLMAPLYQSSDPEALQAAALYSESRGRNEEAVGLLRRVPEASRTRAVRDLIARVDALSAIEQAKRWGAQGRPVDGVSLLRGLMSRTSPSFGVRGRIAETLLDLGDSYQSTALALEAARQPPASFKPSEASGFLAVLAQTGQDAAAINLLNAASQQQPQSEYRGLAALYSARRADRLRLAGDFAGAFDTLSQGFTVAPRDPMLLSALARLYDTGDLAPQAAQTYDALLSINPNDYEALAGSARVAVRTGDYDRANDLLRRAIAIQPNNADLYYQLGQMEQARGRERAALKAFERAQGLLARGQGGQPGAPASLGGALGPNPFAARAMAQAAESPSYGAPTYGAPAVSAAAPTFALPQLPNAATAQPQAYASYAPAPVQSFAPIPSNSPQSDPGAMSGGLSLPANSNPTATPSYAQAGLSPVDSAPSYAAPAYQASPYGAAPAALAPMPTPAPAYTPPRAYAATGRTQVVGSAADASAPLPTKVRREIAALRQSTAPQLEGVANMRARSGEEGTSRLFEANTRIAASVSPFGIGRLGVAVNPVIISAGAPKQAAIANIGTNPLVNAEAIVAGNTIVLPALDSRSEAGAGVSVFYDSGPISLDAGVTPLGFMRKRFTGGLTGRLDIGEAQVRATIEQRPVTDSVLAYSGDRDPLTGVEWGGVIRRNASLGASANFGSAGAYLDAAYRRLTGVNVARNTGYEINAGAYFRPIDSDGDQLQIGLNANMQAYDRNLRFFSFGQGGYFSPQQFVSVALPVSYTKEREHWRAKAGFSVGVQSYSEDSSPIFPNNPAAQQAIESYAAADSTVLARYDSASKTGIGLTGQLLGEYKFRGGSAAGGELSLDTFGIYNEYKFRFYLRRILASQ</sequence>
<evidence type="ECO:0000259" key="9">
    <source>
        <dbReference type="Pfam" id="PF05420"/>
    </source>
</evidence>
<dbReference type="RefSeq" id="WP_013080555.1">
    <property type="nucleotide sequence ID" value="NZ_CP027850.1"/>
</dbReference>
<dbReference type="PANTHER" id="PTHR45586">
    <property type="entry name" value="TPR REPEAT-CONTAINING PROTEIN PA4667"/>
    <property type="match status" value="1"/>
</dbReference>
<evidence type="ECO:0000256" key="3">
    <source>
        <dbReference type="ARBA" id="ARBA00022737"/>
    </source>
</evidence>
<dbReference type="SMART" id="SM00028">
    <property type="entry name" value="TPR"/>
    <property type="match status" value="7"/>
</dbReference>
<reference evidence="10 11" key="1">
    <citation type="journal article" date="2015" name="Biotechnol. Bioeng.">
        <title>Genome sequence and phenotypic characterization of Caulobacter segnis.</title>
        <authorList>
            <person name="Patel S."/>
            <person name="Fletcher B."/>
            <person name="Scott D.C."/>
            <person name="Ely B."/>
        </authorList>
    </citation>
    <scope>NUCLEOTIDE SEQUENCE [LARGE SCALE GENOMIC DNA]</scope>
    <source>
        <strain evidence="10 11">TK0059</strain>
    </source>
</reference>
<evidence type="ECO:0000256" key="5">
    <source>
        <dbReference type="ARBA" id="ARBA00022916"/>
    </source>
</evidence>
<dbReference type="InterPro" id="IPR011990">
    <property type="entry name" value="TPR-like_helical_dom_sf"/>
</dbReference>
<evidence type="ECO:0000256" key="7">
    <source>
        <dbReference type="SAM" id="MobiDB-lite"/>
    </source>
</evidence>
<feature type="chain" id="PRO_5045671350" evidence="8">
    <location>
        <begin position="21"/>
        <end position="1274"/>
    </location>
</feature>
<gene>
    <name evidence="10" type="ORF">B7G68_17815</name>
</gene>